<evidence type="ECO:0008006" key="3">
    <source>
        <dbReference type="Google" id="ProtNLM"/>
    </source>
</evidence>
<reference evidence="1" key="1">
    <citation type="submission" date="2016-05" db="EMBL/GenBank/DDBJ databases">
        <title>Microbial consortia oxidize butane by reversing methanogenesis.</title>
        <authorList>
            <person name="Laso-Perez R."/>
            <person name="Richter M."/>
            <person name="Wegener G."/>
            <person name="Musat F."/>
        </authorList>
    </citation>
    <scope>NUCLEOTIDE SEQUENCE [LARGE SCALE GENOMIC DNA]</scope>
    <source>
        <strain evidence="1">BOX2</strain>
    </source>
</reference>
<evidence type="ECO:0000313" key="2">
    <source>
        <dbReference type="Proteomes" id="UP000186940"/>
    </source>
</evidence>
<proteinExistence type="predicted"/>
<name>A0A1F2P9S3_9EURY</name>
<evidence type="ECO:0000313" key="1">
    <source>
        <dbReference type="EMBL" id="OFV67785.1"/>
    </source>
</evidence>
<dbReference type="Proteomes" id="UP000186940">
    <property type="component" value="Unassembled WGS sequence"/>
</dbReference>
<protein>
    <recommendedName>
        <fullName evidence="3">DUF4440 domain-containing protein</fullName>
    </recommendedName>
</protein>
<dbReference type="EMBL" id="LYOS01000003">
    <property type="protein sequence ID" value="OFV67785.1"/>
    <property type="molecule type" value="Genomic_DNA"/>
</dbReference>
<keyword evidence="2" id="KW-1185">Reference proteome</keyword>
<organism evidence="1 2">
    <name type="scientific">Candidatus Syntropharchaeum caldarium</name>
    <dbReference type="NCBI Taxonomy" id="1838285"/>
    <lineage>
        <taxon>Archaea</taxon>
        <taxon>Methanobacteriati</taxon>
        <taxon>Methanobacteriota</taxon>
        <taxon>Stenosarchaea group</taxon>
        <taxon>Methanomicrobia</taxon>
        <taxon>Methanosarcinales</taxon>
        <taxon>ANME-2 cluster</taxon>
        <taxon>Candidatus Syntropharchaeum</taxon>
    </lineage>
</organism>
<comment type="caution">
    <text evidence="1">The sequence shown here is derived from an EMBL/GenBank/DDBJ whole genome shotgun (WGS) entry which is preliminary data.</text>
</comment>
<dbReference type="AlphaFoldDB" id="A0A1F2P9S3"/>
<accession>A0A1F2P9S3</accession>
<gene>
    <name evidence="1" type="ORF">SCAL_001160</name>
</gene>
<sequence length="97" mass="10510">MGLTARETLERHASAAIAGDMDTVLADLTPEIAANIGPVAEALAKVNPTSFEIMDEAKEGANYVFTYRYIGKDSDLKLKTVWELQGDAWKIVAAEPL</sequence>